<evidence type="ECO:0000313" key="2">
    <source>
        <dbReference type="EMBL" id="OAX58778.1"/>
    </source>
</evidence>
<reference evidence="4" key="2">
    <citation type="submission" date="2016-04" db="EMBL/GenBank/DDBJ databases">
        <authorList>
            <person name="Waterworth S."/>
            <person name="Matcher G."/>
        </authorList>
    </citation>
    <scope>NUCLEOTIDE SEQUENCE [LARGE SCALE GENOMIC DNA]</scope>
    <source>
        <strain evidence="4">RuSp02-3</strain>
    </source>
</reference>
<gene>
    <name evidence="2" type="ORF">A5N15_07725</name>
    <name evidence="1" type="ORF">AN277_0206405</name>
    <name evidence="3" type="ORF">I6G21_05750</name>
</gene>
<evidence type="ECO:0000313" key="3">
    <source>
        <dbReference type="EMBL" id="QPT52850.1"/>
    </source>
</evidence>
<keyword evidence="4" id="KW-1185">Reference proteome</keyword>
<evidence type="ECO:0000313" key="5">
    <source>
        <dbReference type="Proteomes" id="UP000092021"/>
    </source>
</evidence>
<dbReference type="SUPFAM" id="SSF53756">
    <property type="entry name" value="UDP-Glycosyltransferase/glycogen phosphorylase"/>
    <property type="match status" value="1"/>
</dbReference>
<organism evidence="1 4">
    <name type="scientific">Rothia kristinae</name>
    <dbReference type="NCBI Taxonomy" id="37923"/>
    <lineage>
        <taxon>Bacteria</taxon>
        <taxon>Bacillati</taxon>
        <taxon>Actinomycetota</taxon>
        <taxon>Actinomycetes</taxon>
        <taxon>Micrococcales</taxon>
        <taxon>Micrococcaceae</taxon>
        <taxon>Rothia</taxon>
    </lineage>
</organism>
<dbReference type="Proteomes" id="UP000053171">
    <property type="component" value="Unassembled WGS sequence"/>
</dbReference>
<evidence type="ECO:0000313" key="6">
    <source>
        <dbReference type="Proteomes" id="UP000594975"/>
    </source>
</evidence>
<name>A0A199NSN6_9MICC</name>
<dbReference type="KEGG" id="rkr:I6G21_05750"/>
<dbReference type="Proteomes" id="UP000092021">
    <property type="component" value="Unassembled WGS sequence"/>
</dbReference>
<proteinExistence type="predicted"/>
<protein>
    <recommendedName>
        <fullName evidence="7">Glycosyl transferase family 28 C-terminal domain-containing protein</fullName>
    </recommendedName>
</protein>
<dbReference type="RefSeq" id="WP_061225407.1">
    <property type="nucleotide sequence ID" value="NZ_CP065738.1"/>
</dbReference>
<sequence>MIGWYLHHHGAGHLQRLRAIAAQLEAEVTVFSSLPAPQLSVTTRSGPVGWIQLPEDWTPETFCPDPSTADPVAGGLLHWAPLHHRGHASRLAAIAAAATDLELMVVDVSAEVVLLARLLGVPVVAVTQPGERTDLTHQLAYRAATRILASFPGPDRVGRAVLAKAAPHVLEFAERTVFTGGISALDETAGPAQERADTVAGSRVLFVGSRGGSAMTAEALRPLLAASTFAGEVVGVPGFPWVSDVRKRMAEADVVVINAGLGSVADVARLARPAVVLAQDRPFGEQNATVRLLRGIGVVTASGMPEIGQWDALVDRALSAGGPAWGGWQVRGAADRAARAIQELVE</sequence>
<dbReference type="Proteomes" id="UP000594975">
    <property type="component" value="Chromosome"/>
</dbReference>
<dbReference type="AlphaFoldDB" id="A0A199NSN6"/>
<accession>A0A199NSN6</accession>
<dbReference type="STRING" id="37923.BK826_05700"/>
<reference evidence="1 4" key="3">
    <citation type="submission" date="2016-06" db="EMBL/GenBank/DDBJ databases">
        <title>Identification of putative biosynthetic pathways for the production of bioactive secondary metabolites by the marine actinomycete Kocuria kristinae RUTW2-3.</title>
        <authorList>
            <person name="Waterworth S.C."/>
            <person name="Walmsley T.A."/>
            <person name="Matongo T."/>
            <person name="Davies-Coleman M.T."/>
            <person name="Dorrington R.A."/>
        </authorList>
    </citation>
    <scope>NUCLEOTIDE SEQUENCE [LARGE SCALE GENOMIC DNA]</scope>
    <source>
        <strain evidence="4">RuSp02-3</strain>
        <strain evidence="1">RUTW2-3</strain>
        <strain evidence="2 5">RUTW4-5</strain>
    </source>
</reference>
<dbReference type="GeneID" id="61262878"/>
<evidence type="ECO:0000313" key="1">
    <source>
        <dbReference type="EMBL" id="OAX51820.1"/>
    </source>
</evidence>
<dbReference type="EMBL" id="LJBJ02000011">
    <property type="protein sequence ID" value="OAX51820.1"/>
    <property type="molecule type" value="Genomic_DNA"/>
</dbReference>
<reference evidence="1" key="1">
    <citation type="submission" date="2016-04" db="EMBL/GenBank/DDBJ databases">
        <authorList>
            <person name="Evans L.H."/>
            <person name="Alamgir A."/>
            <person name="Owens N."/>
            <person name="Weber N.D."/>
            <person name="Virtaneva K."/>
            <person name="Barbian K."/>
            <person name="Babar A."/>
            <person name="Rosenke K."/>
        </authorList>
    </citation>
    <scope>NUCLEOTIDE SEQUENCE [LARGE SCALE GENOMIC DNA]</scope>
    <source>
        <strain evidence="1">RUTW2-3</strain>
    </source>
</reference>
<reference evidence="3 6" key="4">
    <citation type="submission" date="2020-12" db="EMBL/GenBank/DDBJ databases">
        <title>FDA dAtabase for Regulatory Grade micrObial Sequences (FDA-ARGOS): Supporting development and validation of Infectious Disease Dx tests.</title>
        <authorList>
            <person name="Sproer C."/>
            <person name="Gronow S."/>
            <person name="Severitt S."/>
            <person name="Schroder I."/>
            <person name="Tallon L."/>
            <person name="Sadzewicz L."/>
            <person name="Zhao X."/>
            <person name="Boylan J."/>
            <person name="Ott S."/>
            <person name="Bowen H."/>
            <person name="Vavikolanu K."/>
            <person name="Mehta A."/>
            <person name="Aluvathingal J."/>
            <person name="Nadendla S."/>
            <person name="Lowell S."/>
            <person name="Myers T."/>
            <person name="Yan Y."/>
            <person name="Sichtig H."/>
        </authorList>
    </citation>
    <scope>NUCLEOTIDE SEQUENCE [LARGE SCALE GENOMIC DNA]</scope>
    <source>
        <strain evidence="3 6">FDAARGOS_864</strain>
    </source>
</reference>
<dbReference type="Gene3D" id="3.40.50.2000">
    <property type="entry name" value="Glycogen Phosphorylase B"/>
    <property type="match status" value="1"/>
</dbReference>
<dbReference type="EMBL" id="CP065738">
    <property type="protein sequence ID" value="QPT52850.1"/>
    <property type="molecule type" value="Genomic_DNA"/>
</dbReference>
<dbReference type="EMBL" id="LWGZ01000686">
    <property type="protein sequence ID" value="OAX58778.1"/>
    <property type="molecule type" value="Genomic_DNA"/>
</dbReference>
<evidence type="ECO:0000313" key="4">
    <source>
        <dbReference type="Proteomes" id="UP000053171"/>
    </source>
</evidence>
<evidence type="ECO:0008006" key="7">
    <source>
        <dbReference type="Google" id="ProtNLM"/>
    </source>
</evidence>